<gene>
    <name evidence="1" type="ORF">BRYFOR_08315</name>
</gene>
<evidence type="ECO:0000313" key="2">
    <source>
        <dbReference type="Proteomes" id="UP000005561"/>
    </source>
</evidence>
<accession>C6LI44</accession>
<name>C6LI44_9FIRM</name>
<reference evidence="1" key="1">
    <citation type="submission" date="2009-07" db="EMBL/GenBank/DDBJ databases">
        <authorList>
            <person name="Weinstock G."/>
            <person name="Sodergren E."/>
            <person name="Clifton S."/>
            <person name="Fulton L."/>
            <person name="Fulton B."/>
            <person name="Courtney L."/>
            <person name="Fronick C."/>
            <person name="Harrison M."/>
            <person name="Strong C."/>
            <person name="Farmer C."/>
            <person name="Delahaunty K."/>
            <person name="Markovic C."/>
            <person name="Hall O."/>
            <person name="Minx P."/>
            <person name="Tomlinson C."/>
            <person name="Mitreva M."/>
            <person name="Nelson J."/>
            <person name="Hou S."/>
            <person name="Wollam A."/>
            <person name="Pepin K.H."/>
            <person name="Johnson M."/>
            <person name="Bhonagiri V."/>
            <person name="Nash W.E."/>
            <person name="Warren W."/>
            <person name="Chinwalla A."/>
            <person name="Mardis E.R."/>
            <person name="Wilson R.K."/>
        </authorList>
    </citation>
    <scope>NUCLEOTIDE SEQUENCE [LARGE SCALE GENOMIC DNA]</scope>
    <source>
        <strain evidence="1">DSM 14469</strain>
    </source>
</reference>
<keyword evidence="2" id="KW-1185">Reference proteome</keyword>
<organism evidence="1 2">
    <name type="scientific">Marvinbryantia formatexigens DSM 14469</name>
    <dbReference type="NCBI Taxonomy" id="478749"/>
    <lineage>
        <taxon>Bacteria</taxon>
        <taxon>Bacillati</taxon>
        <taxon>Bacillota</taxon>
        <taxon>Clostridia</taxon>
        <taxon>Lachnospirales</taxon>
        <taxon>Lachnospiraceae</taxon>
        <taxon>Marvinbryantia</taxon>
    </lineage>
</organism>
<dbReference type="AlphaFoldDB" id="C6LI44"/>
<evidence type="ECO:0000313" key="1">
    <source>
        <dbReference type="EMBL" id="EET59699.1"/>
    </source>
</evidence>
<proteinExistence type="predicted"/>
<comment type="caution">
    <text evidence="1">The sequence shown here is derived from an EMBL/GenBank/DDBJ whole genome shotgun (WGS) entry which is preliminary data.</text>
</comment>
<dbReference type="Proteomes" id="UP000005561">
    <property type="component" value="Unassembled WGS sequence"/>
</dbReference>
<dbReference type="EMBL" id="ACCL02000016">
    <property type="protein sequence ID" value="EET59699.1"/>
    <property type="molecule type" value="Genomic_DNA"/>
</dbReference>
<protein>
    <submittedName>
        <fullName evidence="1">Uncharacterized protein</fullName>
    </submittedName>
</protein>
<sequence>MDNVDNLVHKSISLDFLSRRMWITLDNFSFDVREKIHFPTIFVDFAE</sequence>